<evidence type="ECO:0000256" key="1">
    <source>
        <dbReference type="SAM" id="MobiDB-lite"/>
    </source>
</evidence>
<evidence type="ECO:0008006" key="3">
    <source>
        <dbReference type="Google" id="ProtNLM"/>
    </source>
</evidence>
<proteinExistence type="predicted"/>
<name>A0A6N2VRM1_9FIRM</name>
<feature type="region of interest" description="Disordered" evidence="1">
    <location>
        <begin position="1"/>
        <end position="46"/>
    </location>
</feature>
<reference evidence="2" key="1">
    <citation type="submission" date="2019-11" db="EMBL/GenBank/DDBJ databases">
        <authorList>
            <person name="Feng L."/>
        </authorList>
    </citation>
    <scope>NUCLEOTIDE SEQUENCE</scope>
    <source>
        <strain evidence="2">BgluceraseaLFYP119</strain>
    </source>
</reference>
<gene>
    <name evidence="2" type="ORF">BGLFYP119_00249</name>
</gene>
<evidence type="ECO:0000313" key="2">
    <source>
        <dbReference type="EMBL" id="VYT33135.1"/>
    </source>
</evidence>
<accession>A0A6N2VRM1</accession>
<organism evidence="2">
    <name type="scientific">Blautia glucerasea</name>
    <dbReference type="NCBI Taxonomy" id="536633"/>
    <lineage>
        <taxon>Bacteria</taxon>
        <taxon>Bacillati</taxon>
        <taxon>Bacillota</taxon>
        <taxon>Clostridia</taxon>
        <taxon>Lachnospirales</taxon>
        <taxon>Lachnospiraceae</taxon>
        <taxon>Blautia</taxon>
    </lineage>
</organism>
<protein>
    <recommendedName>
        <fullName evidence="3">RNA polymerase sigma-70 region 4 domain-containing protein</fullName>
    </recommendedName>
</protein>
<dbReference type="EMBL" id="CACRST010000029">
    <property type="protein sequence ID" value="VYT33135.1"/>
    <property type="molecule type" value="Genomic_DNA"/>
</dbReference>
<dbReference type="AlphaFoldDB" id="A0A6N2VRM1"/>
<sequence length="90" mass="10428">MYPGGDSGRIFKEKPGGGEEREYDMEKHMRMEREDAREDGIQEGISEKQTEIIQKMLSMKEFSYKKIAEIVNLSVEEIREIESGNLLKAE</sequence>
<feature type="compositionally biased region" description="Basic and acidic residues" evidence="1">
    <location>
        <begin position="9"/>
        <end position="46"/>
    </location>
</feature>